<keyword evidence="2" id="KW-0472">Membrane</keyword>
<keyword evidence="2" id="KW-1133">Transmembrane helix</keyword>
<feature type="transmembrane region" description="Helical" evidence="2">
    <location>
        <begin position="51"/>
        <end position="68"/>
    </location>
</feature>
<evidence type="ECO:0000256" key="2">
    <source>
        <dbReference type="SAM" id="Phobius"/>
    </source>
</evidence>
<evidence type="ECO:0008006" key="5">
    <source>
        <dbReference type="Google" id="ProtNLM"/>
    </source>
</evidence>
<organism evidence="3 4">
    <name type="scientific">Nocardioides ganghwensis</name>
    <dbReference type="NCBI Taxonomy" id="252230"/>
    <lineage>
        <taxon>Bacteria</taxon>
        <taxon>Bacillati</taxon>
        <taxon>Actinomycetota</taxon>
        <taxon>Actinomycetes</taxon>
        <taxon>Propionibacteriales</taxon>
        <taxon>Nocardioidaceae</taxon>
        <taxon>Nocardioides</taxon>
    </lineage>
</organism>
<keyword evidence="2" id="KW-0812">Transmembrane</keyword>
<evidence type="ECO:0000313" key="3">
    <source>
        <dbReference type="EMBL" id="RYC02286.1"/>
    </source>
</evidence>
<evidence type="ECO:0000256" key="1">
    <source>
        <dbReference type="SAM" id="MobiDB-lite"/>
    </source>
</evidence>
<gene>
    <name evidence="3" type="ORF">EUA07_09445</name>
</gene>
<name>A0A4Q2SFH6_9ACTN</name>
<comment type="caution">
    <text evidence="3">The sequence shown here is derived from an EMBL/GenBank/DDBJ whole genome shotgun (WGS) entry which is preliminary data.</text>
</comment>
<dbReference type="RefSeq" id="WP_129454899.1">
    <property type="nucleotide sequence ID" value="NZ_JACXYX010000005.1"/>
</dbReference>
<keyword evidence="4" id="KW-1185">Reference proteome</keyword>
<sequence>MPSQQPQQSQASRMPARRRQRSTRLAVAVALLAVGAALVFGALVSTSTGLTAVAAVVAVLAGAAATRITHSELMQTRRDAARDRAVQAQEYRALTERRTAESTAFAADMSRRIAEREDAIGVLERALSDAQKNAAEQGLKRAQEARRADAAEQGRDTAERGRDEAESRAAEAIVLVAELEAEIDVVRAELDSLRAAAARRNHRSA</sequence>
<protein>
    <recommendedName>
        <fullName evidence="5">Multidomain membrane protein</fullName>
    </recommendedName>
</protein>
<reference evidence="3 4" key="1">
    <citation type="submission" date="2019-01" db="EMBL/GenBank/DDBJ databases">
        <title>Novel species of Nocardioides.</title>
        <authorList>
            <person name="Liu Q."/>
            <person name="Xin Y.-H."/>
        </authorList>
    </citation>
    <scope>NUCLEOTIDE SEQUENCE [LARGE SCALE GENOMIC DNA]</scope>
    <source>
        <strain evidence="3 4">CGMCC 4.6875</strain>
    </source>
</reference>
<dbReference type="OrthoDB" id="3790246at2"/>
<evidence type="ECO:0000313" key="4">
    <source>
        <dbReference type="Proteomes" id="UP000293291"/>
    </source>
</evidence>
<feature type="compositionally biased region" description="Basic and acidic residues" evidence="1">
    <location>
        <begin position="138"/>
        <end position="167"/>
    </location>
</feature>
<feature type="region of interest" description="Disordered" evidence="1">
    <location>
        <begin position="134"/>
        <end position="167"/>
    </location>
</feature>
<accession>A0A4Q2SFH6</accession>
<dbReference type="EMBL" id="SDWU01000009">
    <property type="protein sequence ID" value="RYC02286.1"/>
    <property type="molecule type" value="Genomic_DNA"/>
</dbReference>
<proteinExistence type="predicted"/>
<dbReference type="AlphaFoldDB" id="A0A4Q2SFH6"/>
<dbReference type="Proteomes" id="UP000293291">
    <property type="component" value="Unassembled WGS sequence"/>
</dbReference>